<keyword evidence="6" id="KW-1185">Reference proteome</keyword>
<reference evidence="5 6" key="1">
    <citation type="submission" date="2016-06" db="EMBL/GenBank/DDBJ databases">
        <title>Domibacillus iocasae genome sequencing.</title>
        <authorList>
            <person name="Verma A."/>
            <person name="Pal Y."/>
            <person name="Ojha A.K."/>
            <person name="Krishnamurthi S."/>
        </authorList>
    </citation>
    <scope>NUCLEOTIDE SEQUENCE [LARGE SCALE GENOMIC DNA]</scope>
    <source>
        <strain evidence="5 6">DSM 29979</strain>
    </source>
</reference>
<protein>
    <submittedName>
        <fullName evidence="5">GntR family transcriptional regulator</fullName>
    </submittedName>
</protein>
<dbReference type="RefSeq" id="WP_069939343.1">
    <property type="nucleotide sequence ID" value="NZ_MAMP01000024.1"/>
</dbReference>
<dbReference type="Pfam" id="PF07729">
    <property type="entry name" value="FCD"/>
    <property type="match status" value="1"/>
</dbReference>
<dbReference type="GO" id="GO:0003700">
    <property type="term" value="F:DNA-binding transcription factor activity"/>
    <property type="evidence" value="ECO:0007669"/>
    <property type="project" value="InterPro"/>
</dbReference>
<evidence type="ECO:0000256" key="1">
    <source>
        <dbReference type="ARBA" id="ARBA00023015"/>
    </source>
</evidence>
<dbReference type="PRINTS" id="PR00035">
    <property type="entry name" value="HTHGNTR"/>
</dbReference>
<dbReference type="PROSITE" id="PS50949">
    <property type="entry name" value="HTH_GNTR"/>
    <property type="match status" value="1"/>
</dbReference>
<dbReference type="InterPro" id="IPR000524">
    <property type="entry name" value="Tscrpt_reg_HTH_GntR"/>
</dbReference>
<dbReference type="SMART" id="SM00895">
    <property type="entry name" value="FCD"/>
    <property type="match status" value="1"/>
</dbReference>
<dbReference type="STRING" id="1714016.BA724_10630"/>
<keyword evidence="3" id="KW-0804">Transcription</keyword>
<dbReference type="Pfam" id="PF00392">
    <property type="entry name" value="GntR"/>
    <property type="match status" value="1"/>
</dbReference>
<dbReference type="Gene3D" id="1.20.120.530">
    <property type="entry name" value="GntR ligand-binding domain-like"/>
    <property type="match status" value="1"/>
</dbReference>
<gene>
    <name evidence="5" type="ORF">BA724_10630</name>
</gene>
<evidence type="ECO:0000256" key="3">
    <source>
        <dbReference type="ARBA" id="ARBA00023163"/>
    </source>
</evidence>
<dbReference type="InterPro" id="IPR036388">
    <property type="entry name" value="WH-like_DNA-bd_sf"/>
</dbReference>
<dbReference type="InterPro" id="IPR036390">
    <property type="entry name" value="WH_DNA-bd_sf"/>
</dbReference>
<evidence type="ECO:0000256" key="2">
    <source>
        <dbReference type="ARBA" id="ARBA00023125"/>
    </source>
</evidence>
<organism evidence="5 6">
    <name type="scientific">Domibacillus iocasae</name>
    <dbReference type="NCBI Taxonomy" id="1714016"/>
    <lineage>
        <taxon>Bacteria</taxon>
        <taxon>Bacillati</taxon>
        <taxon>Bacillota</taxon>
        <taxon>Bacilli</taxon>
        <taxon>Bacillales</taxon>
        <taxon>Bacillaceae</taxon>
        <taxon>Domibacillus</taxon>
    </lineage>
</organism>
<accession>A0A1E7DKN3</accession>
<dbReference type="GO" id="GO:0003677">
    <property type="term" value="F:DNA binding"/>
    <property type="evidence" value="ECO:0007669"/>
    <property type="project" value="UniProtKB-KW"/>
</dbReference>
<evidence type="ECO:0000259" key="4">
    <source>
        <dbReference type="PROSITE" id="PS50949"/>
    </source>
</evidence>
<evidence type="ECO:0000313" key="6">
    <source>
        <dbReference type="Proteomes" id="UP000095658"/>
    </source>
</evidence>
<proteinExistence type="predicted"/>
<dbReference type="SUPFAM" id="SSF46785">
    <property type="entry name" value="Winged helix' DNA-binding domain"/>
    <property type="match status" value="1"/>
</dbReference>
<feature type="domain" description="HTH gntR-type" evidence="4">
    <location>
        <begin position="8"/>
        <end position="76"/>
    </location>
</feature>
<dbReference type="PANTHER" id="PTHR43537:SF5">
    <property type="entry name" value="UXU OPERON TRANSCRIPTIONAL REGULATOR"/>
    <property type="match status" value="1"/>
</dbReference>
<dbReference type="EMBL" id="MAMP01000024">
    <property type="protein sequence ID" value="OES43555.1"/>
    <property type="molecule type" value="Genomic_DNA"/>
</dbReference>
<sequence>MIEPIERKKISEQVLIQLKQMIKDKTFPVNSKLPSENELAKMFGVSRVPIREALRVLEAGGLIQSKQGGGTIVKEVILASKLEPVTFEMVDIEQVYELLEMRSIIETEAASLAASRRNKDELQSIYTALKQFENTVENVSIIGYEADYHFHHQIVKASDNRFLMGVMENLSDLYHGTLVYSLTKNVGMRRKREQVYQEHFLIYEAIKNQDPEEAAHYMKQHITNVRLKLDDSRLDHK</sequence>
<dbReference type="OrthoDB" id="369138at2"/>
<name>A0A1E7DKN3_9BACI</name>
<dbReference type="Proteomes" id="UP000095658">
    <property type="component" value="Unassembled WGS sequence"/>
</dbReference>
<dbReference type="Gene3D" id="1.10.10.10">
    <property type="entry name" value="Winged helix-like DNA-binding domain superfamily/Winged helix DNA-binding domain"/>
    <property type="match status" value="1"/>
</dbReference>
<dbReference type="SUPFAM" id="SSF48008">
    <property type="entry name" value="GntR ligand-binding domain-like"/>
    <property type="match status" value="1"/>
</dbReference>
<dbReference type="AlphaFoldDB" id="A0A1E7DKN3"/>
<keyword evidence="2" id="KW-0238">DNA-binding</keyword>
<dbReference type="InterPro" id="IPR008920">
    <property type="entry name" value="TF_FadR/GntR_C"/>
</dbReference>
<evidence type="ECO:0000313" key="5">
    <source>
        <dbReference type="EMBL" id="OES43555.1"/>
    </source>
</evidence>
<dbReference type="SMART" id="SM00345">
    <property type="entry name" value="HTH_GNTR"/>
    <property type="match status" value="1"/>
</dbReference>
<comment type="caution">
    <text evidence="5">The sequence shown here is derived from an EMBL/GenBank/DDBJ whole genome shotgun (WGS) entry which is preliminary data.</text>
</comment>
<dbReference type="InterPro" id="IPR011711">
    <property type="entry name" value="GntR_C"/>
</dbReference>
<keyword evidence="1" id="KW-0805">Transcription regulation</keyword>
<dbReference type="PANTHER" id="PTHR43537">
    <property type="entry name" value="TRANSCRIPTIONAL REGULATOR, GNTR FAMILY"/>
    <property type="match status" value="1"/>
</dbReference>
<dbReference type="CDD" id="cd07377">
    <property type="entry name" value="WHTH_GntR"/>
    <property type="match status" value="1"/>
</dbReference>